<evidence type="ECO:0000256" key="2">
    <source>
        <dbReference type="ARBA" id="ARBA00022980"/>
    </source>
</evidence>
<dbReference type="Proteomes" id="UP000194141">
    <property type="component" value="Unassembled WGS sequence"/>
</dbReference>
<organism evidence="7 8">
    <name type="scientific">Desulfurella amilsii</name>
    <dbReference type="NCBI Taxonomy" id="1562698"/>
    <lineage>
        <taxon>Bacteria</taxon>
        <taxon>Pseudomonadati</taxon>
        <taxon>Campylobacterota</taxon>
        <taxon>Desulfurellia</taxon>
        <taxon>Desulfurellales</taxon>
        <taxon>Desulfurellaceae</taxon>
        <taxon>Desulfurella</taxon>
    </lineage>
</organism>
<dbReference type="STRING" id="1562698.DESAMIL20_1568"/>
<name>A0A1X4XWV8_9BACT</name>
<proteinExistence type="inferred from homology"/>
<dbReference type="HAMAP" id="MF_00374">
    <property type="entry name" value="Ribosomal_uL29"/>
    <property type="match status" value="1"/>
</dbReference>
<keyword evidence="6" id="KW-0175">Coiled coil</keyword>
<evidence type="ECO:0000256" key="3">
    <source>
        <dbReference type="ARBA" id="ARBA00023274"/>
    </source>
</evidence>
<dbReference type="GO" id="GO:0005840">
    <property type="term" value="C:ribosome"/>
    <property type="evidence" value="ECO:0007669"/>
    <property type="project" value="UniProtKB-KW"/>
</dbReference>
<comment type="similarity">
    <text evidence="1 5">Belongs to the universal ribosomal protein uL29 family.</text>
</comment>
<sequence length="64" mass="7703">MKKNDAKELDIKALKESEQKIREELMRLRLKKGFEQLENPKRIKNLKKDLARALTRVKQLEKEL</sequence>
<evidence type="ECO:0000256" key="6">
    <source>
        <dbReference type="SAM" id="Coils"/>
    </source>
</evidence>
<dbReference type="PROSITE" id="PS00579">
    <property type="entry name" value="RIBOSOMAL_L29"/>
    <property type="match status" value="1"/>
</dbReference>
<keyword evidence="2 5" id="KW-0689">Ribosomal protein</keyword>
<dbReference type="SUPFAM" id="SSF46561">
    <property type="entry name" value="Ribosomal protein L29 (L29p)"/>
    <property type="match status" value="1"/>
</dbReference>
<protein>
    <recommendedName>
        <fullName evidence="4 5">Large ribosomal subunit protein uL29</fullName>
    </recommendedName>
</protein>
<dbReference type="InterPro" id="IPR001854">
    <property type="entry name" value="Ribosomal_uL29"/>
</dbReference>
<comment type="caution">
    <text evidence="7">The sequence shown here is derived from an EMBL/GenBank/DDBJ whole genome shotgun (WGS) entry which is preliminary data.</text>
</comment>
<dbReference type="Gene3D" id="1.10.287.310">
    <property type="match status" value="1"/>
</dbReference>
<dbReference type="EMBL" id="MDSU01000018">
    <property type="protein sequence ID" value="OSS42015.1"/>
    <property type="molecule type" value="Genomic_DNA"/>
</dbReference>
<accession>A0A1X4XWV8</accession>
<dbReference type="GO" id="GO:1990904">
    <property type="term" value="C:ribonucleoprotein complex"/>
    <property type="evidence" value="ECO:0007669"/>
    <property type="project" value="UniProtKB-KW"/>
</dbReference>
<keyword evidence="3 5" id="KW-0687">Ribonucleoprotein</keyword>
<feature type="coiled-coil region" evidence="6">
    <location>
        <begin position="4"/>
        <end position="63"/>
    </location>
</feature>
<keyword evidence="8" id="KW-1185">Reference proteome</keyword>
<dbReference type="Pfam" id="PF00831">
    <property type="entry name" value="Ribosomal_L29"/>
    <property type="match status" value="1"/>
</dbReference>
<dbReference type="RefSeq" id="WP_086034263.1">
    <property type="nucleotide sequence ID" value="NZ_MDSU01000018.1"/>
</dbReference>
<dbReference type="AlphaFoldDB" id="A0A1X4XWV8"/>
<evidence type="ECO:0000256" key="5">
    <source>
        <dbReference type="HAMAP-Rule" id="MF_00374"/>
    </source>
</evidence>
<dbReference type="InterPro" id="IPR018254">
    <property type="entry name" value="Ribosomal_uL29_CS"/>
</dbReference>
<dbReference type="InterPro" id="IPR036049">
    <property type="entry name" value="Ribosomal_uL29_sf"/>
</dbReference>
<evidence type="ECO:0000256" key="4">
    <source>
        <dbReference type="ARBA" id="ARBA00035204"/>
    </source>
</evidence>
<reference evidence="7 8" key="1">
    <citation type="journal article" date="2017" name="Front. Microbiol.">
        <title>Genome Sequence of Desulfurella amilsii Strain TR1 and Comparative Genomics of Desulfurellaceae Family.</title>
        <authorList>
            <person name="Florentino A.P."/>
            <person name="Stams A.J."/>
            <person name="Sanchez-Andrea I."/>
        </authorList>
    </citation>
    <scope>NUCLEOTIDE SEQUENCE [LARGE SCALE GENOMIC DNA]</scope>
    <source>
        <strain evidence="7 8">TR1</strain>
    </source>
</reference>
<gene>
    <name evidence="5" type="primary">rpmC</name>
    <name evidence="7" type="ORF">DESAMIL20_1568</name>
</gene>
<evidence type="ECO:0000313" key="7">
    <source>
        <dbReference type="EMBL" id="OSS42015.1"/>
    </source>
</evidence>
<dbReference type="OrthoDB" id="9815192at2"/>
<evidence type="ECO:0000256" key="1">
    <source>
        <dbReference type="ARBA" id="ARBA00009254"/>
    </source>
</evidence>
<dbReference type="NCBIfam" id="TIGR00012">
    <property type="entry name" value="L29"/>
    <property type="match status" value="1"/>
</dbReference>
<dbReference type="GO" id="GO:0003735">
    <property type="term" value="F:structural constituent of ribosome"/>
    <property type="evidence" value="ECO:0007669"/>
    <property type="project" value="InterPro"/>
</dbReference>
<dbReference type="GO" id="GO:0006412">
    <property type="term" value="P:translation"/>
    <property type="evidence" value="ECO:0007669"/>
    <property type="project" value="UniProtKB-UniRule"/>
</dbReference>
<evidence type="ECO:0000313" key="8">
    <source>
        <dbReference type="Proteomes" id="UP000194141"/>
    </source>
</evidence>